<organism evidence="2 3">
    <name type="scientific">Pleurodeles waltl</name>
    <name type="common">Iberian ribbed newt</name>
    <dbReference type="NCBI Taxonomy" id="8319"/>
    <lineage>
        <taxon>Eukaryota</taxon>
        <taxon>Metazoa</taxon>
        <taxon>Chordata</taxon>
        <taxon>Craniata</taxon>
        <taxon>Vertebrata</taxon>
        <taxon>Euteleostomi</taxon>
        <taxon>Amphibia</taxon>
        <taxon>Batrachia</taxon>
        <taxon>Caudata</taxon>
        <taxon>Salamandroidea</taxon>
        <taxon>Salamandridae</taxon>
        <taxon>Pleurodelinae</taxon>
        <taxon>Pleurodeles</taxon>
    </lineage>
</organism>
<feature type="region of interest" description="Disordered" evidence="1">
    <location>
        <begin position="1"/>
        <end position="87"/>
    </location>
</feature>
<name>A0AAV7W8J0_PLEWA</name>
<gene>
    <name evidence="2" type="ORF">NDU88_004807</name>
</gene>
<reference evidence="2" key="1">
    <citation type="journal article" date="2022" name="bioRxiv">
        <title>Sequencing and chromosome-scale assembly of the giantPleurodeles waltlgenome.</title>
        <authorList>
            <person name="Brown T."/>
            <person name="Elewa A."/>
            <person name="Iarovenko S."/>
            <person name="Subramanian E."/>
            <person name="Araus A.J."/>
            <person name="Petzold A."/>
            <person name="Susuki M."/>
            <person name="Suzuki K.-i.T."/>
            <person name="Hayashi T."/>
            <person name="Toyoda A."/>
            <person name="Oliveira C."/>
            <person name="Osipova E."/>
            <person name="Leigh N.D."/>
            <person name="Simon A."/>
            <person name="Yun M.H."/>
        </authorList>
    </citation>
    <scope>NUCLEOTIDE SEQUENCE</scope>
    <source>
        <strain evidence="2">20211129_DDA</strain>
        <tissue evidence="2">Liver</tissue>
    </source>
</reference>
<evidence type="ECO:0000313" key="2">
    <source>
        <dbReference type="EMBL" id="KAJ1209429.1"/>
    </source>
</evidence>
<proteinExistence type="predicted"/>
<sequence>MDRGDSGAEANQLQHAGGASEWRGRSGVRRLKPSPGRGPEIVPTNPGTPEPPKKLTGDLRAGGKGLGEERGDPIQHWHGGASPTSGQIEGALTALHCGNMKETTRPQTGTNKHNN</sequence>
<accession>A0AAV7W8J0</accession>
<protein>
    <submittedName>
        <fullName evidence="2">Uncharacterized protein</fullName>
    </submittedName>
</protein>
<dbReference type="AlphaFoldDB" id="A0AAV7W8J0"/>
<keyword evidence="3" id="KW-1185">Reference proteome</keyword>
<evidence type="ECO:0000256" key="1">
    <source>
        <dbReference type="SAM" id="MobiDB-lite"/>
    </source>
</evidence>
<dbReference type="EMBL" id="JANPWB010000002">
    <property type="protein sequence ID" value="KAJ1209429.1"/>
    <property type="molecule type" value="Genomic_DNA"/>
</dbReference>
<evidence type="ECO:0000313" key="3">
    <source>
        <dbReference type="Proteomes" id="UP001066276"/>
    </source>
</evidence>
<feature type="compositionally biased region" description="Basic and acidic residues" evidence="1">
    <location>
        <begin position="66"/>
        <end position="75"/>
    </location>
</feature>
<comment type="caution">
    <text evidence="2">The sequence shown here is derived from an EMBL/GenBank/DDBJ whole genome shotgun (WGS) entry which is preliminary data.</text>
</comment>
<dbReference type="Proteomes" id="UP001066276">
    <property type="component" value="Chromosome 1_2"/>
</dbReference>